<accession>A0A2H0VEV8</accession>
<dbReference type="Proteomes" id="UP000230557">
    <property type="component" value="Unassembled WGS sequence"/>
</dbReference>
<evidence type="ECO:0000313" key="2">
    <source>
        <dbReference type="EMBL" id="PIR97647.1"/>
    </source>
</evidence>
<name>A0A2H0VEV8_9BACT</name>
<reference evidence="3" key="1">
    <citation type="submission" date="2017-09" db="EMBL/GenBank/DDBJ databases">
        <title>Depth-based differentiation of microbial function through sediment-hosted aquifers and enrichment of novel symbionts in the deep terrestrial subsurface.</title>
        <authorList>
            <person name="Probst A.J."/>
            <person name="Ladd B."/>
            <person name="Jarett J.K."/>
            <person name="Geller-Mcgrath D.E."/>
            <person name="Sieber C.M.K."/>
            <person name="Emerson J.B."/>
            <person name="Anantharaman K."/>
            <person name="Thomas B.C."/>
            <person name="Malmstrom R."/>
            <person name="Stieglmeier M."/>
            <person name="Klingl A."/>
            <person name="Woyke T."/>
            <person name="Ryan C.M."/>
            <person name="Banfield J.F."/>
        </authorList>
    </citation>
    <scope>NUCLEOTIDE SEQUENCE [LARGE SCALE GENOMIC DNA]</scope>
</reference>
<sequence>MSRKYFQSSEMDRRPISEGPLPTPEKKLQKVRAQAEKDAETLLKSTMVDSWAGRVKGFVPTPDQIKEFYESAEAGLGIIGDQQASEVYIKEFIRICEKGWPAVEA</sequence>
<evidence type="ECO:0000313" key="3">
    <source>
        <dbReference type="Proteomes" id="UP000230557"/>
    </source>
</evidence>
<protein>
    <submittedName>
        <fullName evidence="2">Uncharacterized protein</fullName>
    </submittedName>
</protein>
<comment type="caution">
    <text evidence="2">The sequence shown here is derived from an EMBL/GenBank/DDBJ whole genome shotgun (WGS) entry which is preliminary data.</text>
</comment>
<dbReference type="AlphaFoldDB" id="A0A2H0VEV8"/>
<organism evidence="2 3">
    <name type="scientific">Candidatus Doudnabacteria bacterium CG10_big_fil_rev_8_21_14_0_10_41_10</name>
    <dbReference type="NCBI Taxonomy" id="1974551"/>
    <lineage>
        <taxon>Bacteria</taxon>
        <taxon>Candidatus Doudnaibacteriota</taxon>
    </lineage>
</organism>
<gene>
    <name evidence="2" type="ORF">COT91_00275</name>
</gene>
<dbReference type="EMBL" id="PFAJ01000005">
    <property type="protein sequence ID" value="PIR97647.1"/>
    <property type="molecule type" value="Genomic_DNA"/>
</dbReference>
<proteinExistence type="predicted"/>
<feature type="region of interest" description="Disordered" evidence="1">
    <location>
        <begin position="1"/>
        <end position="28"/>
    </location>
</feature>
<evidence type="ECO:0000256" key="1">
    <source>
        <dbReference type="SAM" id="MobiDB-lite"/>
    </source>
</evidence>